<feature type="transmembrane region" description="Helical" evidence="7">
    <location>
        <begin position="7"/>
        <end position="24"/>
    </location>
</feature>
<feature type="transmembrane region" description="Helical" evidence="7">
    <location>
        <begin position="295"/>
        <end position="320"/>
    </location>
</feature>
<gene>
    <name evidence="8" type="ORF">ENS41_00795</name>
</gene>
<keyword evidence="5 7" id="KW-1133">Transmembrane helix</keyword>
<comment type="similarity">
    <text evidence="2">Belongs to the UPF0718 family.</text>
</comment>
<evidence type="ECO:0000256" key="4">
    <source>
        <dbReference type="ARBA" id="ARBA00022692"/>
    </source>
</evidence>
<feature type="transmembrane region" description="Helical" evidence="7">
    <location>
        <begin position="265"/>
        <end position="283"/>
    </location>
</feature>
<evidence type="ECO:0000256" key="1">
    <source>
        <dbReference type="ARBA" id="ARBA00004651"/>
    </source>
</evidence>
<feature type="transmembrane region" description="Helical" evidence="7">
    <location>
        <begin position="145"/>
        <end position="167"/>
    </location>
</feature>
<evidence type="ECO:0000256" key="3">
    <source>
        <dbReference type="ARBA" id="ARBA00022475"/>
    </source>
</evidence>
<dbReference type="GO" id="GO:0005886">
    <property type="term" value="C:plasma membrane"/>
    <property type="evidence" value="ECO:0007669"/>
    <property type="project" value="UniProtKB-SubCell"/>
</dbReference>
<keyword evidence="4 7" id="KW-0812">Transmembrane</keyword>
<feature type="transmembrane region" description="Helical" evidence="7">
    <location>
        <begin position="371"/>
        <end position="389"/>
    </location>
</feature>
<feature type="transmembrane region" description="Helical" evidence="7">
    <location>
        <begin position="44"/>
        <end position="64"/>
    </location>
</feature>
<keyword evidence="3" id="KW-1003">Cell membrane</keyword>
<evidence type="ECO:0000256" key="5">
    <source>
        <dbReference type="ARBA" id="ARBA00022989"/>
    </source>
</evidence>
<accession>A0A7C4GHM7</accession>
<sequence length="390" mass="42007">MKERYKLLIMLCVFAFFYFVPLGGSRIKGALLEGFMMLQEYARLHVLLCLVPAFFIAGAIQNFISKEAVLKYFGPKSNKTLAYSIASVSGAILAVCSCTVLPMFMGIYTAGAGLGVAMTFLYSGPAINVLAILMTGRVLGLELGLARAIGAIVFSVVIGLAMAFIFMKSEKQRAESPVGFDLESTKSGRRLAQNILYFASMILALIFLTWGRPKEPLGFYNAVYSVHWYLAGASLLGLAFMVWRWFNSAERKAWVASTWTFARQILPLLFGGVFLAGFLLGRPGLDAGIIPNHTIAGLVGGNSLLANLFASVSGALMYFATLTEIPILQSLIGSGMGKGPALALLLAGPALSLPSMIVILRMIGAKRTLTYILLVVVLSTIVGMLYGLLF</sequence>
<dbReference type="InterPro" id="IPR005524">
    <property type="entry name" value="DUF318"/>
</dbReference>
<protein>
    <submittedName>
        <fullName evidence="8">Permease</fullName>
    </submittedName>
</protein>
<feature type="transmembrane region" description="Helical" evidence="7">
    <location>
        <begin position="222"/>
        <end position="245"/>
    </location>
</feature>
<dbReference type="AlphaFoldDB" id="A0A7C4GHM7"/>
<feature type="transmembrane region" description="Helical" evidence="7">
    <location>
        <begin position="191"/>
        <end position="210"/>
    </location>
</feature>
<name>A0A7C4GHM7_UNCW3</name>
<comment type="subcellular location">
    <subcellularLocation>
        <location evidence="1">Cell membrane</location>
        <topology evidence="1">Multi-pass membrane protein</topology>
    </subcellularLocation>
</comment>
<dbReference type="Pfam" id="PF03773">
    <property type="entry name" value="ArsP_1"/>
    <property type="match status" value="1"/>
</dbReference>
<feature type="transmembrane region" description="Helical" evidence="7">
    <location>
        <begin position="340"/>
        <end position="359"/>
    </location>
</feature>
<organism evidence="8">
    <name type="scientific">candidate division WOR-3 bacterium</name>
    <dbReference type="NCBI Taxonomy" id="2052148"/>
    <lineage>
        <taxon>Bacteria</taxon>
        <taxon>Bacteria division WOR-3</taxon>
    </lineage>
</organism>
<feature type="transmembrane region" description="Helical" evidence="7">
    <location>
        <begin position="85"/>
        <end position="108"/>
    </location>
</feature>
<evidence type="ECO:0000313" key="8">
    <source>
        <dbReference type="EMBL" id="HGK27479.1"/>
    </source>
</evidence>
<comment type="caution">
    <text evidence="8">The sequence shown here is derived from an EMBL/GenBank/DDBJ whole genome shotgun (WGS) entry which is preliminary data.</text>
</comment>
<evidence type="ECO:0000256" key="6">
    <source>
        <dbReference type="ARBA" id="ARBA00023136"/>
    </source>
</evidence>
<keyword evidence="6 7" id="KW-0472">Membrane</keyword>
<dbReference type="EMBL" id="DSUT01000013">
    <property type="protein sequence ID" value="HGK27479.1"/>
    <property type="molecule type" value="Genomic_DNA"/>
</dbReference>
<proteinExistence type="inferred from homology"/>
<reference evidence="8" key="1">
    <citation type="journal article" date="2020" name="mSystems">
        <title>Genome- and Community-Level Interaction Insights into Carbon Utilization and Element Cycling Functions of Hydrothermarchaeota in Hydrothermal Sediment.</title>
        <authorList>
            <person name="Zhou Z."/>
            <person name="Liu Y."/>
            <person name="Xu W."/>
            <person name="Pan J."/>
            <person name="Luo Z.H."/>
            <person name="Li M."/>
        </authorList>
    </citation>
    <scope>NUCLEOTIDE SEQUENCE [LARGE SCALE GENOMIC DNA]</scope>
    <source>
        <strain evidence="8">SpSt-488</strain>
    </source>
</reference>
<evidence type="ECO:0000256" key="7">
    <source>
        <dbReference type="SAM" id="Phobius"/>
    </source>
</evidence>
<dbReference type="PANTHER" id="PTHR43299:SF1">
    <property type="entry name" value="UPF0718 PROTEIN YRAQ"/>
    <property type="match status" value="1"/>
</dbReference>
<feature type="transmembrane region" description="Helical" evidence="7">
    <location>
        <begin position="114"/>
        <end position="133"/>
    </location>
</feature>
<evidence type="ECO:0000256" key="2">
    <source>
        <dbReference type="ARBA" id="ARBA00006386"/>
    </source>
</evidence>
<dbReference type="PANTHER" id="PTHR43299">
    <property type="entry name" value="UPF0718 PROTEIN YRAQ"/>
    <property type="match status" value="1"/>
</dbReference>